<keyword evidence="2" id="KW-0342">GTP-binding</keyword>
<evidence type="ECO:0000256" key="1">
    <source>
        <dbReference type="ARBA" id="ARBA00022741"/>
    </source>
</evidence>
<accession>A0A1I8JS57</accession>
<dbReference type="InterPro" id="IPR024156">
    <property type="entry name" value="Small_GTPase_ARF"/>
</dbReference>
<reference evidence="4" key="1">
    <citation type="submission" date="2016-11" db="UniProtKB">
        <authorList>
            <consortium name="WormBaseParasite"/>
        </authorList>
    </citation>
    <scope>IDENTIFICATION</scope>
</reference>
<dbReference type="GO" id="GO:0005525">
    <property type="term" value="F:GTP binding"/>
    <property type="evidence" value="ECO:0007669"/>
    <property type="project" value="UniProtKB-KW"/>
</dbReference>
<dbReference type="InterPro" id="IPR006689">
    <property type="entry name" value="Small_GTPase_ARF/SAR"/>
</dbReference>
<dbReference type="Pfam" id="PF00025">
    <property type="entry name" value="Arf"/>
    <property type="match status" value="1"/>
</dbReference>
<evidence type="ECO:0000313" key="4">
    <source>
        <dbReference type="WBParaSite" id="snap_masked-unitig_6140-processed-gene-0.1-mRNA-1"/>
    </source>
</evidence>
<sequence length="155" mass="17162">GLIFVVDSNDRERVGEAREELMRMLNEDELRDAILLVSHQMHLTPVIDGKASTLVFRPINAVPPSAPTSSPSGFPDPLFVLAAAAALLTRVVTRRISFLAIVFTIANSTMAPNTYITVTPIQMWAVGELLTQRDPCRHRLDADPEGHQDRMTMRA</sequence>
<dbReference type="InterPro" id="IPR027417">
    <property type="entry name" value="P-loop_NTPase"/>
</dbReference>
<dbReference type="PANTHER" id="PTHR11711">
    <property type="entry name" value="ADP RIBOSYLATION FACTOR-RELATED"/>
    <property type="match status" value="1"/>
</dbReference>
<evidence type="ECO:0000313" key="3">
    <source>
        <dbReference type="Proteomes" id="UP000095280"/>
    </source>
</evidence>
<organism evidence="3 4">
    <name type="scientific">Macrostomum lignano</name>
    <dbReference type="NCBI Taxonomy" id="282301"/>
    <lineage>
        <taxon>Eukaryota</taxon>
        <taxon>Metazoa</taxon>
        <taxon>Spiralia</taxon>
        <taxon>Lophotrochozoa</taxon>
        <taxon>Platyhelminthes</taxon>
        <taxon>Rhabditophora</taxon>
        <taxon>Macrostomorpha</taxon>
        <taxon>Macrostomida</taxon>
        <taxon>Macrostomidae</taxon>
        <taxon>Macrostomum</taxon>
    </lineage>
</organism>
<dbReference type="Gene3D" id="3.40.50.300">
    <property type="entry name" value="P-loop containing nucleotide triphosphate hydrolases"/>
    <property type="match status" value="1"/>
</dbReference>
<dbReference type="WBParaSite" id="snap_masked-unitig_6140-processed-gene-0.1-mRNA-1">
    <property type="protein sequence ID" value="snap_masked-unitig_6140-processed-gene-0.1-mRNA-1"/>
    <property type="gene ID" value="snap_masked-unitig_6140-processed-gene-0.1"/>
</dbReference>
<keyword evidence="3" id="KW-1185">Reference proteome</keyword>
<dbReference type="Proteomes" id="UP000095280">
    <property type="component" value="Unplaced"/>
</dbReference>
<dbReference type="AlphaFoldDB" id="A0A1I8JS57"/>
<proteinExistence type="predicted"/>
<protein>
    <submittedName>
        <fullName evidence="4">MMPL domain-containing protein</fullName>
    </submittedName>
</protein>
<dbReference type="GO" id="GO:0003924">
    <property type="term" value="F:GTPase activity"/>
    <property type="evidence" value="ECO:0007669"/>
    <property type="project" value="InterPro"/>
</dbReference>
<keyword evidence="1" id="KW-0547">Nucleotide-binding</keyword>
<name>A0A1I8JS57_9PLAT</name>
<evidence type="ECO:0000256" key="2">
    <source>
        <dbReference type="ARBA" id="ARBA00023134"/>
    </source>
</evidence>